<keyword evidence="5 6" id="KW-0472">Membrane</keyword>
<dbReference type="Proteomes" id="UP001309705">
    <property type="component" value="Unassembled WGS sequence"/>
</dbReference>
<dbReference type="InterPro" id="IPR050189">
    <property type="entry name" value="MFS_Efflux_Transporters"/>
</dbReference>
<evidence type="ECO:0000256" key="5">
    <source>
        <dbReference type="ARBA" id="ARBA00023136"/>
    </source>
</evidence>
<proteinExistence type="predicted"/>
<evidence type="ECO:0000256" key="2">
    <source>
        <dbReference type="ARBA" id="ARBA00022475"/>
    </source>
</evidence>
<feature type="transmembrane region" description="Helical" evidence="6">
    <location>
        <begin position="269"/>
        <end position="288"/>
    </location>
</feature>
<feature type="transmembrane region" description="Helical" evidence="6">
    <location>
        <begin position="206"/>
        <end position="226"/>
    </location>
</feature>
<keyword evidence="9" id="KW-1185">Reference proteome</keyword>
<feature type="transmembrane region" description="Helical" evidence="6">
    <location>
        <begin position="73"/>
        <end position="91"/>
    </location>
</feature>
<evidence type="ECO:0000256" key="4">
    <source>
        <dbReference type="ARBA" id="ARBA00022989"/>
    </source>
</evidence>
<feature type="transmembrane region" description="Helical" evidence="6">
    <location>
        <begin position="7"/>
        <end position="34"/>
    </location>
</feature>
<feature type="transmembrane region" description="Helical" evidence="6">
    <location>
        <begin position="337"/>
        <end position="354"/>
    </location>
</feature>
<accession>A0ABU6JVY2</accession>
<keyword evidence="4 6" id="KW-1133">Transmembrane helix</keyword>
<dbReference type="Pfam" id="PF07690">
    <property type="entry name" value="MFS_1"/>
    <property type="match status" value="1"/>
</dbReference>
<evidence type="ECO:0000256" key="1">
    <source>
        <dbReference type="ARBA" id="ARBA00004651"/>
    </source>
</evidence>
<gene>
    <name evidence="8" type="ORF">VSX58_20350</name>
</gene>
<feature type="transmembrane region" description="Helical" evidence="6">
    <location>
        <begin position="360"/>
        <end position="377"/>
    </location>
</feature>
<feature type="transmembrane region" description="Helical" evidence="6">
    <location>
        <begin position="46"/>
        <end position="66"/>
    </location>
</feature>
<dbReference type="RefSeq" id="WP_327619701.1">
    <property type="nucleotide sequence ID" value="NZ_JAYWTM010000033.1"/>
</dbReference>
<keyword evidence="2" id="KW-1003">Cell membrane</keyword>
<dbReference type="InterPro" id="IPR011701">
    <property type="entry name" value="MFS"/>
</dbReference>
<dbReference type="Gene3D" id="1.20.1250.20">
    <property type="entry name" value="MFS general substrate transporter like domains"/>
    <property type="match status" value="2"/>
</dbReference>
<comment type="caution">
    <text evidence="8">The sequence shown here is derived from an EMBL/GenBank/DDBJ whole genome shotgun (WGS) entry which is preliminary data.</text>
</comment>
<reference evidence="8 9" key="1">
    <citation type="journal article" date="2017" name="Int. J. Syst. Evol. Microbiol.">
        <title>Brenneria populi subsp. brevivirga subsp. nov. isolated from symptomatic bark of Populus x euramericana canker, and description of Brenneria populi subsp. populi subsp. nov.</title>
        <authorList>
            <person name="Zheng M.H."/>
            <person name="Piao C.G."/>
            <person name="Xue H."/>
            <person name="Guo M.W."/>
            <person name="Li Y."/>
        </authorList>
    </citation>
    <scope>NUCLEOTIDE SEQUENCE [LARGE SCALE GENOMIC DNA]</scope>
    <source>
        <strain evidence="8 9">D9-5</strain>
    </source>
</reference>
<evidence type="ECO:0000313" key="9">
    <source>
        <dbReference type="Proteomes" id="UP001309705"/>
    </source>
</evidence>
<feature type="transmembrane region" description="Helical" evidence="6">
    <location>
        <begin position="132"/>
        <end position="154"/>
    </location>
</feature>
<feature type="domain" description="Major facilitator superfamily (MFS) profile" evidence="7">
    <location>
        <begin position="8"/>
        <end position="382"/>
    </location>
</feature>
<evidence type="ECO:0000256" key="6">
    <source>
        <dbReference type="SAM" id="Phobius"/>
    </source>
</evidence>
<dbReference type="InterPro" id="IPR020846">
    <property type="entry name" value="MFS_dom"/>
</dbReference>
<feature type="transmembrane region" description="Helical" evidence="6">
    <location>
        <begin position="97"/>
        <end position="120"/>
    </location>
</feature>
<protein>
    <submittedName>
        <fullName evidence="8">MFS transporter</fullName>
    </submittedName>
</protein>
<name>A0ABU6JVY2_9GAMM</name>
<organism evidence="8 9">
    <name type="scientific">Brenneria populi</name>
    <dbReference type="NCBI Taxonomy" id="1505588"/>
    <lineage>
        <taxon>Bacteria</taxon>
        <taxon>Pseudomonadati</taxon>
        <taxon>Pseudomonadota</taxon>
        <taxon>Gammaproteobacteria</taxon>
        <taxon>Enterobacterales</taxon>
        <taxon>Pectobacteriaceae</taxon>
        <taxon>Brenneria</taxon>
    </lineage>
</organism>
<dbReference type="PROSITE" id="PS50850">
    <property type="entry name" value="MFS"/>
    <property type="match status" value="1"/>
</dbReference>
<evidence type="ECO:0000259" key="7">
    <source>
        <dbReference type="PROSITE" id="PS50850"/>
    </source>
</evidence>
<dbReference type="PANTHER" id="PTHR43124">
    <property type="entry name" value="PURINE EFFLUX PUMP PBUE"/>
    <property type="match status" value="1"/>
</dbReference>
<feature type="transmembrane region" description="Helical" evidence="6">
    <location>
        <begin position="294"/>
        <end position="316"/>
    </location>
</feature>
<dbReference type="InterPro" id="IPR036259">
    <property type="entry name" value="MFS_trans_sf"/>
</dbReference>
<keyword evidence="3 6" id="KW-0812">Transmembrane</keyword>
<comment type="subcellular location">
    <subcellularLocation>
        <location evidence="1">Cell membrane</location>
        <topology evidence="1">Multi-pass membrane protein</topology>
    </subcellularLocation>
</comment>
<evidence type="ECO:0000256" key="3">
    <source>
        <dbReference type="ARBA" id="ARBA00022692"/>
    </source>
</evidence>
<feature type="transmembrane region" description="Helical" evidence="6">
    <location>
        <begin position="238"/>
        <end position="257"/>
    </location>
</feature>
<dbReference type="PANTHER" id="PTHR43124:SF3">
    <property type="entry name" value="CHLORAMPHENICOL EFFLUX PUMP RV0191"/>
    <property type="match status" value="1"/>
</dbReference>
<dbReference type="CDD" id="cd17324">
    <property type="entry name" value="MFS_NepI_like"/>
    <property type="match status" value="1"/>
</dbReference>
<dbReference type="EMBL" id="JAYWTM010000033">
    <property type="protein sequence ID" value="MEC5344949.1"/>
    <property type="molecule type" value="Genomic_DNA"/>
</dbReference>
<sequence length="382" mass="40558">MSDKKFLPLIVAFITMLIVGTDLFVVSPLLSMIAEYLNVSVGEAGISVTIFSLTYLLSAPIFGMIGDKFEKKTILIVGLLIFSLANFITAMSESYEIFIVARGIAGSAAAAISPSIYALIGTNAPNQRKGTWMSIAVAGFLISLTTGAPTGIYISQLSNWNTVFMVIAAASILLAILNFRIWHSNIQKTPTADINNGNNITRKIKAVSITGIWGFCVYSLYTYLSAGLQSIGNYSSRMIGISLIVYGIGAVIGSLSGGRLSDILGAKRVAAFSLIFLSLAGILIAFLLELPPSLRIITVLVLGFFSIVAYPCLPAYQGYLIEKFPGETGSIMAWNSSIMYLGTSLGAACGGFLFSKYGFTSIPFVGAAVGILGGINCEKIEV</sequence>
<evidence type="ECO:0000313" key="8">
    <source>
        <dbReference type="EMBL" id="MEC5344949.1"/>
    </source>
</evidence>
<feature type="transmembrane region" description="Helical" evidence="6">
    <location>
        <begin position="160"/>
        <end position="179"/>
    </location>
</feature>
<dbReference type="SUPFAM" id="SSF103473">
    <property type="entry name" value="MFS general substrate transporter"/>
    <property type="match status" value="1"/>
</dbReference>